<dbReference type="GO" id="GO:0003779">
    <property type="term" value="F:actin binding"/>
    <property type="evidence" value="ECO:0007669"/>
    <property type="project" value="InterPro"/>
</dbReference>
<keyword evidence="3" id="KW-1185">Reference proteome</keyword>
<dbReference type="PANTHER" id="PTHR45864">
    <property type="entry name" value="SLINGSHOT PROTEIN PHOSPHATASE HOMOLOG"/>
    <property type="match status" value="1"/>
</dbReference>
<dbReference type="GO" id="GO:0030837">
    <property type="term" value="P:negative regulation of actin filament polymerization"/>
    <property type="evidence" value="ECO:0007669"/>
    <property type="project" value="InterPro"/>
</dbReference>
<organism evidence="2 3">
    <name type="scientific">Alligator mississippiensis</name>
    <name type="common">American alligator</name>
    <dbReference type="NCBI Taxonomy" id="8496"/>
    <lineage>
        <taxon>Eukaryota</taxon>
        <taxon>Metazoa</taxon>
        <taxon>Chordata</taxon>
        <taxon>Craniata</taxon>
        <taxon>Vertebrata</taxon>
        <taxon>Euteleostomi</taxon>
        <taxon>Archelosauria</taxon>
        <taxon>Archosauria</taxon>
        <taxon>Crocodylia</taxon>
        <taxon>Alligatoridae</taxon>
        <taxon>Alligatorinae</taxon>
        <taxon>Alligator</taxon>
    </lineage>
</organism>
<dbReference type="PANTHER" id="PTHR45864:SF4">
    <property type="entry name" value="PROTEIN PHOSPHATASE SLINGSHOT HOMOLOG 3"/>
    <property type="match status" value="1"/>
</dbReference>
<dbReference type="STRING" id="8496.A0A151MUD4"/>
<reference evidence="2 3" key="1">
    <citation type="journal article" date="2012" name="Genome Biol.">
        <title>Sequencing three crocodilian genomes to illuminate the evolution of archosaurs and amniotes.</title>
        <authorList>
            <person name="St John J.A."/>
            <person name="Braun E.L."/>
            <person name="Isberg S.R."/>
            <person name="Miles L.G."/>
            <person name="Chong A.Y."/>
            <person name="Gongora J."/>
            <person name="Dalzell P."/>
            <person name="Moran C."/>
            <person name="Bed'hom B."/>
            <person name="Abzhanov A."/>
            <person name="Burgess S.C."/>
            <person name="Cooksey A.M."/>
            <person name="Castoe T.A."/>
            <person name="Crawford N.G."/>
            <person name="Densmore L.D."/>
            <person name="Drew J.C."/>
            <person name="Edwards S.V."/>
            <person name="Faircloth B.C."/>
            <person name="Fujita M.K."/>
            <person name="Greenwold M.J."/>
            <person name="Hoffmann F.G."/>
            <person name="Howard J.M."/>
            <person name="Iguchi T."/>
            <person name="Janes D.E."/>
            <person name="Khan S.Y."/>
            <person name="Kohno S."/>
            <person name="de Koning A.J."/>
            <person name="Lance S.L."/>
            <person name="McCarthy F.M."/>
            <person name="McCormack J.E."/>
            <person name="Merchant M.E."/>
            <person name="Peterson D.G."/>
            <person name="Pollock D.D."/>
            <person name="Pourmand N."/>
            <person name="Raney B.J."/>
            <person name="Roessler K.A."/>
            <person name="Sanford J.R."/>
            <person name="Sawyer R.H."/>
            <person name="Schmidt C.J."/>
            <person name="Triplett E.W."/>
            <person name="Tuberville T.D."/>
            <person name="Venegas-Anaya M."/>
            <person name="Howard J.T."/>
            <person name="Jarvis E.D."/>
            <person name="Guillette L.J.Jr."/>
            <person name="Glenn T.C."/>
            <person name="Green R.E."/>
            <person name="Ray D.A."/>
        </authorList>
    </citation>
    <scope>NUCLEOTIDE SEQUENCE [LARGE SCALE GENOMIC DNA]</scope>
    <source>
        <strain evidence="2">KSC_2009_1</strain>
    </source>
</reference>
<dbReference type="EMBL" id="AKHW03005047">
    <property type="protein sequence ID" value="KYO28095.1"/>
    <property type="molecule type" value="Genomic_DNA"/>
</dbReference>
<dbReference type="GO" id="GO:0016791">
    <property type="term" value="F:phosphatase activity"/>
    <property type="evidence" value="ECO:0007669"/>
    <property type="project" value="InterPro"/>
</dbReference>
<gene>
    <name evidence="2" type="ORF">Y1Q_0005091</name>
</gene>
<feature type="domain" description="Slingshot N-terminal" evidence="1">
    <location>
        <begin position="113"/>
        <end position="152"/>
    </location>
</feature>
<dbReference type="InterPro" id="IPR043587">
    <property type="entry name" value="Phosphatase_SSH-like"/>
</dbReference>
<dbReference type="InterPro" id="IPR043588">
    <property type="entry name" value="SSH-N"/>
</dbReference>
<dbReference type="Proteomes" id="UP000050525">
    <property type="component" value="Unassembled WGS sequence"/>
</dbReference>
<name>A0A151MUD4_ALLMI</name>
<proteinExistence type="predicted"/>
<sequence length="181" mass="20233">MLLHWVSELRAFVEAVLWSPTSFPDLASPKQQPHICSCYPITSTSQGQALSGSLCPLDEEVSRRSQLQRRQSFVMVKGAALLLQEDEKLETVSEMSPPPEQIQNQTPGQQEQHLHLMMRLLRPEDAICLAVRLESAQPHRIRYLLVVSMEEKEAPPVAPWGWCCPSGVMPRSFLMGTGASA</sequence>
<accession>A0A151MUD4</accession>
<protein>
    <recommendedName>
        <fullName evidence="1">Slingshot N-terminal domain-containing protein</fullName>
    </recommendedName>
</protein>
<evidence type="ECO:0000259" key="1">
    <source>
        <dbReference type="Pfam" id="PF23040"/>
    </source>
</evidence>
<evidence type="ECO:0000313" key="2">
    <source>
        <dbReference type="EMBL" id="KYO28095.1"/>
    </source>
</evidence>
<evidence type="ECO:0000313" key="3">
    <source>
        <dbReference type="Proteomes" id="UP000050525"/>
    </source>
</evidence>
<dbReference type="Pfam" id="PF23040">
    <property type="entry name" value="PH_SSH1-like_1st"/>
    <property type="match status" value="1"/>
</dbReference>
<dbReference type="AlphaFoldDB" id="A0A151MUD4"/>
<comment type="caution">
    <text evidence="2">The sequence shown here is derived from an EMBL/GenBank/DDBJ whole genome shotgun (WGS) entry which is preliminary data.</text>
</comment>